<dbReference type="EMBL" id="SRMO01000085">
    <property type="protein sequence ID" value="TGG90697.1"/>
    <property type="molecule type" value="Genomic_DNA"/>
</dbReference>
<name>A0A524RL47_9CHRO</name>
<evidence type="ECO:0000313" key="1">
    <source>
        <dbReference type="EMBL" id="TGG90697.1"/>
    </source>
</evidence>
<organism evidence="1 2">
    <name type="scientific">Aphanocapsa feldmannii 277cV</name>
    <dbReference type="NCBI Taxonomy" id="2507553"/>
    <lineage>
        <taxon>Bacteria</taxon>
        <taxon>Bacillati</taxon>
        <taxon>Cyanobacteriota</taxon>
        <taxon>Cyanophyceae</taxon>
        <taxon>Oscillatoriophycideae</taxon>
        <taxon>Chroococcales</taxon>
        <taxon>Microcystaceae</taxon>
        <taxon>Aphanocapsa</taxon>
    </lineage>
</organism>
<sequence length="65" mass="7254">MFTGYLPSGGYDEYFAAADQPRRDLQSLVTSLGGMGIERLRSNHQAAERLLKQLAAYFCKDIALQ</sequence>
<accession>A0A524RL47</accession>
<reference evidence="1 2" key="1">
    <citation type="journal article" date="2019" name="mSystems">
        <title>Life at home and on the roam: Genomic adaptions reflect the dual lifestyle of an intracellular, facultative symbiont.</title>
        <authorList>
            <person name="Burgsdorf I."/>
        </authorList>
    </citation>
    <scope>NUCLEOTIDE SEQUENCE [LARGE SCALE GENOMIC DNA]</scope>
    <source>
        <strain evidence="1">277cV</strain>
    </source>
</reference>
<dbReference type="Proteomes" id="UP000317990">
    <property type="component" value="Unassembled WGS sequence"/>
</dbReference>
<protein>
    <submittedName>
        <fullName evidence="1">Uncharacterized protein</fullName>
    </submittedName>
</protein>
<proteinExistence type="predicted"/>
<gene>
    <name evidence="1" type="ORF">ERJ67_10090</name>
</gene>
<evidence type="ECO:0000313" key="2">
    <source>
        <dbReference type="Proteomes" id="UP000317990"/>
    </source>
</evidence>
<dbReference type="AlphaFoldDB" id="A0A524RL47"/>
<comment type="caution">
    <text evidence="1">The sequence shown here is derived from an EMBL/GenBank/DDBJ whole genome shotgun (WGS) entry which is preliminary data.</text>
</comment>